<keyword evidence="2" id="KW-1133">Transmembrane helix</keyword>
<dbReference type="EMBL" id="JAVREN010000004">
    <property type="protein sequence ID" value="MDT0306084.1"/>
    <property type="molecule type" value="Genomic_DNA"/>
</dbReference>
<gene>
    <name evidence="3" type="ORF">RM780_03785</name>
</gene>
<feature type="compositionally biased region" description="Low complexity" evidence="1">
    <location>
        <begin position="1"/>
        <end position="36"/>
    </location>
</feature>
<dbReference type="RefSeq" id="WP_311629007.1">
    <property type="nucleotide sequence ID" value="NZ_JAVREN010000004.1"/>
</dbReference>
<name>A0ABU2L3E3_9ACTN</name>
<reference evidence="4" key="1">
    <citation type="submission" date="2023-07" db="EMBL/GenBank/DDBJ databases">
        <title>30 novel species of actinomycetes from the DSMZ collection.</title>
        <authorList>
            <person name="Nouioui I."/>
        </authorList>
    </citation>
    <scope>NUCLEOTIDE SEQUENCE [LARGE SCALE GENOMIC DNA]</scope>
    <source>
        <strain evidence="4">DSM 44917</strain>
    </source>
</reference>
<keyword evidence="2" id="KW-0812">Transmembrane</keyword>
<evidence type="ECO:0000313" key="3">
    <source>
        <dbReference type="EMBL" id="MDT0306084.1"/>
    </source>
</evidence>
<evidence type="ECO:0000256" key="2">
    <source>
        <dbReference type="SAM" id="Phobius"/>
    </source>
</evidence>
<feature type="transmembrane region" description="Helical" evidence="2">
    <location>
        <begin position="241"/>
        <end position="259"/>
    </location>
</feature>
<evidence type="ECO:0000256" key="1">
    <source>
        <dbReference type="SAM" id="MobiDB-lite"/>
    </source>
</evidence>
<keyword evidence="4" id="KW-1185">Reference proteome</keyword>
<evidence type="ECO:0000313" key="4">
    <source>
        <dbReference type="Proteomes" id="UP001183388"/>
    </source>
</evidence>
<proteinExistence type="predicted"/>
<keyword evidence="2" id="KW-0472">Membrane</keyword>
<sequence>MPAEAAAAGAPRTAQPRIAAAVPGRAPAPGGPAARAHPARAHPARDARRWGAALVAGWLVLGGLGGVARAEDQGYRYWSFWTWDEGEGRWTYATQGPGTLRASDGDLLGFRFAVSTESTDTDVPRGEHTFAAICGADGERSDRTRVALVIDFGTEADAPGGATPPGPRTECARLEDGSTAAMALAETAGPLRYSSDALLCAIAGYPERGCADQLADGGDPEADEAGTGAGNDSGDGGGSGVAVLAGVGTVVALAVAAALRARRRRG</sequence>
<comment type="caution">
    <text evidence="3">The sequence shown here is derived from an EMBL/GenBank/DDBJ whole genome shotgun (WGS) entry which is preliminary data.</text>
</comment>
<protein>
    <submittedName>
        <fullName evidence="3">SCO2322 family protein</fullName>
    </submittedName>
</protein>
<dbReference type="NCBIfam" id="NF040672">
    <property type="entry name" value="SCO2322_fam"/>
    <property type="match status" value="1"/>
</dbReference>
<accession>A0ABU2L3E3</accession>
<dbReference type="InterPro" id="IPR047703">
    <property type="entry name" value="SCO2322-like"/>
</dbReference>
<feature type="region of interest" description="Disordered" evidence="1">
    <location>
        <begin position="1"/>
        <end position="43"/>
    </location>
</feature>
<organism evidence="3 4">
    <name type="scientific">Streptomyces boetiae</name>
    <dbReference type="NCBI Taxonomy" id="3075541"/>
    <lineage>
        <taxon>Bacteria</taxon>
        <taxon>Bacillati</taxon>
        <taxon>Actinomycetota</taxon>
        <taxon>Actinomycetes</taxon>
        <taxon>Kitasatosporales</taxon>
        <taxon>Streptomycetaceae</taxon>
        <taxon>Streptomyces</taxon>
    </lineage>
</organism>
<dbReference type="Proteomes" id="UP001183388">
    <property type="component" value="Unassembled WGS sequence"/>
</dbReference>
<feature type="region of interest" description="Disordered" evidence="1">
    <location>
        <begin position="212"/>
        <end position="234"/>
    </location>
</feature>